<name>A0A1Y2DJL4_9FUNG</name>
<dbReference type="GO" id="GO:0016538">
    <property type="term" value="F:cyclin-dependent protein serine/threonine kinase regulator activity"/>
    <property type="evidence" value="ECO:0007669"/>
    <property type="project" value="TreeGrafter"/>
</dbReference>
<dbReference type="PANTHER" id="PTHR15615:SF108">
    <property type="entry name" value="PROTEIN CNPPD1"/>
    <property type="match status" value="1"/>
</dbReference>
<proteinExistence type="predicted"/>
<reference evidence="1 2" key="1">
    <citation type="submission" date="2016-08" db="EMBL/GenBank/DDBJ databases">
        <title>A Parts List for Fungal Cellulosomes Revealed by Comparative Genomics.</title>
        <authorList>
            <consortium name="DOE Joint Genome Institute"/>
            <person name="Haitjema C.H."/>
            <person name="Gilmore S.P."/>
            <person name="Henske J.K."/>
            <person name="Solomon K.V."/>
            <person name="De Groot R."/>
            <person name="Kuo A."/>
            <person name="Mondo S.J."/>
            <person name="Salamov A.A."/>
            <person name="Labutti K."/>
            <person name="Zhao Z."/>
            <person name="Chiniquy J."/>
            <person name="Barry K."/>
            <person name="Brewer H.M."/>
            <person name="Purvine S.O."/>
            <person name="Wright A.T."/>
            <person name="Boxma B."/>
            <person name="Van Alen T."/>
            <person name="Hackstein J.H."/>
            <person name="Baker S.E."/>
            <person name="Grigoriev I.V."/>
            <person name="O'Malley M.A."/>
        </authorList>
    </citation>
    <scope>NUCLEOTIDE SEQUENCE [LARGE SCALE GENOMIC DNA]</scope>
    <source>
        <strain evidence="1 2">G1</strain>
    </source>
</reference>
<dbReference type="OrthoDB" id="2096166at2759"/>
<dbReference type="Gene3D" id="1.10.472.10">
    <property type="entry name" value="Cyclin-like"/>
    <property type="match status" value="1"/>
</dbReference>
<dbReference type="Pfam" id="PF08613">
    <property type="entry name" value="Cyclin"/>
    <property type="match status" value="1"/>
</dbReference>
<dbReference type="GO" id="GO:0019901">
    <property type="term" value="F:protein kinase binding"/>
    <property type="evidence" value="ECO:0007669"/>
    <property type="project" value="InterPro"/>
</dbReference>
<dbReference type="STRING" id="1754190.A0A1Y2DJL4"/>
<comment type="caution">
    <text evidence="1">The sequence shown here is derived from an EMBL/GenBank/DDBJ whole genome shotgun (WGS) entry which is preliminary data.</text>
</comment>
<evidence type="ECO:0000313" key="1">
    <source>
        <dbReference type="EMBL" id="ORY59334.1"/>
    </source>
</evidence>
<evidence type="ECO:0000313" key="2">
    <source>
        <dbReference type="Proteomes" id="UP000193920"/>
    </source>
</evidence>
<protein>
    <recommendedName>
        <fullName evidence="3">Cyclin N-terminal domain-containing protein</fullName>
    </recommendedName>
</protein>
<dbReference type="AlphaFoldDB" id="A0A1Y2DJL4"/>
<dbReference type="InterPro" id="IPR013922">
    <property type="entry name" value="Cyclin_PHO80-like"/>
</dbReference>
<dbReference type="GO" id="GO:0005634">
    <property type="term" value="C:nucleus"/>
    <property type="evidence" value="ECO:0007669"/>
    <property type="project" value="TreeGrafter"/>
</dbReference>
<dbReference type="GO" id="GO:0000307">
    <property type="term" value="C:cyclin-dependent protein kinase holoenzyme complex"/>
    <property type="evidence" value="ECO:0007669"/>
    <property type="project" value="TreeGrafter"/>
</dbReference>
<dbReference type="Proteomes" id="UP000193920">
    <property type="component" value="Unassembled WGS sequence"/>
</dbReference>
<dbReference type="SUPFAM" id="SSF47954">
    <property type="entry name" value="Cyclin-like"/>
    <property type="match status" value="1"/>
</dbReference>
<sequence>MIHQKKVYHLKNVENKLNQQTKRRHSISKSDNKVKVNQRTLNSLLQQQQQQPHSNKRIKLNENIVCHVGLPEETYIKSQKDLIFAAMILSSKYLDDNSYCNSAWVKLTDKTLKEVFELEREFLMTLDYKFYISNEEWDEWYSWINHFKILLEAGMSSSPIENNKSSSPSGMISVPSQTNQYYYENTYLLTPVDTTTPKSSIFPNTSKMSLPCSGEVTREEMRPMSYQNVSGNVFFPSLYSVASFIDYRDYCPSVNVMAQNYQDYSPQPKKNVAGQQPYYLHPSRNQKDLFLYNDMPSSLSLYEMEMASEGVSFVPKDYYIQDQILERKAEEYNNYSCQAIDNSIISQAQSTTIDFSEVQRLTQKHNVVFKEPILPINKYYV</sequence>
<keyword evidence="2" id="KW-1185">Reference proteome</keyword>
<dbReference type="EMBL" id="MCOG01000064">
    <property type="protein sequence ID" value="ORY59334.1"/>
    <property type="molecule type" value="Genomic_DNA"/>
</dbReference>
<dbReference type="PANTHER" id="PTHR15615">
    <property type="match status" value="1"/>
</dbReference>
<accession>A0A1Y2DJL4</accession>
<dbReference type="CDD" id="cd20557">
    <property type="entry name" value="CYCLIN_ScPCL1-like"/>
    <property type="match status" value="1"/>
</dbReference>
<evidence type="ECO:0008006" key="3">
    <source>
        <dbReference type="Google" id="ProtNLM"/>
    </source>
</evidence>
<gene>
    <name evidence="1" type="ORF">LY90DRAFT_701389</name>
</gene>
<dbReference type="InterPro" id="IPR036915">
    <property type="entry name" value="Cyclin-like_sf"/>
</dbReference>
<organism evidence="1 2">
    <name type="scientific">Neocallimastix californiae</name>
    <dbReference type="NCBI Taxonomy" id="1754190"/>
    <lineage>
        <taxon>Eukaryota</taxon>
        <taxon>Fungi</taxon>
        <taxon>Fungi incertae sedis</taxon>
        <taxon>Chytridiomycota</taxon>
        <taxon>Chytridiomycota incertae sedis</taxon>
        <taxon>Neocallimastigomycetes</taxon>
        <taxon>Neocallimastigales</taxon>
        <taxon>Neocallimastigaceae</taxon>
        <taxon>Neocallimastix</taxon>
    </lineage>
</organism>